<dbReference type="PANTHER" id="PTHR12542:SF41">
    <property type="entry name" value="EXOCYST COMPLEX COMPONENT 7"/>
    <property type="match status" value="1"/>
</dbReference>
<evidence type="ECO:0000256" key="1">
    <source>
        <dbReference type="ARBA" id="ARBA00006756"/>
    </source>
</evidence>
<evidence type="ECO:0000256" key="4">
    <source>
        <dbReference type="RuleBase" id="RU365026"/>
    </source>
</evidence>
<feature type="compositionally biased region" description="Low complexity" evidence="5">
    <location>
        <begin position="299"/>
        <end position="311"/>
    </location>
</feature>
<feature type="compositionally biased region" description="Low complexity" evidence="5">
    <location>
        <begin position="375"/>
        <end position="384"/>
    </location>
</feature>
<sequence>MTTLSAIIPPLPPSGAGVVGIGGLLPVGSATTTTTTTTTTTHNGSTTMIPPPSSSSSSSQSSSILALYSSMSTMSSTTRMACRACDGLSRRSRHLDSLTSPASETSALLAHASGNLASTSALLRDAREKFDTVGDCEPAVERLYWGAREACREVAAHAERQGRGGLLPPIMTRILEGKEARVGLRVGGVGGVGGGGGGGALTEQELYAGADAMEIVRDAHAYFSRRLEWRSARDAMSDLEALHRTGVEAMGLLVVGHLTGAGAAVRRKVEGAAPAVVGKKRGAAQSSYAGVGGGGGANNGASTTTRAMTAAERAEETAAMTRDRLTEALLNRDLMKSVGEYEEYLPLSTRVVRELRAIFECLGGMASDGAGLVLSSSSSSSSSSPPEPHPSLPQGGKVLRTEKVGSGHYSVMTTTELRTGYPHLDAFGEARKSVAYASVDGYCRQLRKAWKDKLLVTNNVGGGGGVTAAARAEKVDGAARDAVRCIEHTLAVVSGEKSVFRCVVVPSSAVQNPSGEDNDGGEDAGGRKTSNLRYQRALALSYSYVVSAALDRLLDLIEYTFLREAGCATNSVTPNEPGGTGGAGAGGGAFGGDTGNDMDIRSAASAAAAGLRIVDGVRMLGPSLSKLCEYVSVTPGVASPPESTIASALCISLHRSTVKNCSKTLENLARSIQLDPLDGPRHRPVDARVARVSSDVVHAIRMISPFVSAYKSVSKRRALPWDPNIGDNSGEIDVFVRFLIQQLLISLTSKALNYKNDEGQDSQAKSHLFMMNNTFYLMEALAPNEFQGSGSEGESYRINAPWFKQKMTKSFESEKAKYLTYWERLNRHLTDVDDRELNYQMNKDVLSLESGRLLKSRFSGFIEDFEKVYVVHRNFTVIDPKLRETLQGDIRRVFLSRYKTFFNKYSTVQFSKKNMNDYLKYPPQKLDSLIGQLYAMQ</sequence>
<keyword evidence="2 4" id="KW-0813">Transport</keyword>
<feature type="region of interest" description="Disordered" evidence="5">
    <location>
        <begin position="32"/>
        <end position="60"/>
    </location>
</feature>
<feature type="domain" description="Exocyst complex subunit Exo70 C-terminal" evidence="6">
    <location>
        <begin position="650"/>
        <end position="931"/>
    </location>
</feature>
<dbReference type="InterPro" id="IPR046364">
    <property type="entry name" value="Exo70_C"/>
</dbReference>
<dbReference type="Proteomes" id="UP001530315">
    <property type="component" value="Unassembled WGS sequence"/>
</dbReference>
<dbReference type="SUPFAM" id="SSF74788">
    <property type="entry name" value="Cullin repeat-like"/>
    <property type="match status" value="1"/>
</dbReference>
<keyword evidence="8" id="KW-1185">Reference proteome</keyword>
<dbReference type="GO" id="GO:0015031">
    <property type="term" value="P:protein transport"/>
    <property type="evidence" value="ECO:0007669"/>
    <property type="project" value="UniProtKB-KW"/>
</dbReference>
<dbReference type="GO" id="GO:0006887">
    <property type="term" value="P:exocytosis"/>
    <property type="evidence" value="ECO:0007669"/>
    <property type="project" value="UniProtKB-KW"/>
</dbReference>
<dbReference type="InterPro" id="IPR016159">
    <property type="entry name" value="Cullin_repeat-like_dom_sf"/>
</dbReference>
<keyword evidence="4" id="KW-0653">Protein transport</keyword>
<dbReference type="AlphaFoldDB" id="A0ABD3MBR0"/>
<organism evidence="7 8">
    <name type="scientific">Stephanodiscus triporus</name>
    <dbReference type="NCBI Taxonomy" id="2934178"/>
    <lineage>
        <taxon>Eukaryota</taxon>
        <taxon>Sar</taxon>
        <taxon>Stramenopiles</taxon>
        <taxon>Ochrophyta</taxon>
        <taxon>Bacillariophyta</taxon>
        <taxon>Coscinodiscophyceae</taxon>
        <taxon>Thalassiosirophycidae</taxon>
        <taxon>Stephanodiscales</taxon>
        <taxon>Stephanodiscaceae</taxon>
        <taxon>Stephanodiscus</taxon>
    </lineage>
</organism>
<name>A0ABD3MBR0_9STRA</name>
<accession>A0ABD3MBR0</accession>
<evidence type="ECO:0000259" key="6">
    <source>
        <dbReference type="Pfam" id="PF03081"/>
    </source>
</evidence>
<dbReference type="InterPro" id="IPR004140">
    <property type="entry name" value="Exo70"/>
</dbReference>
<dbReference type="Gene3D" id="1.20.1280.170">
    <property type="entry name" value="Exocyst complex component Exo70"/>
    <property type="match status" value="1"/>
</dbReference>
<gene>
    <name evidence="7" type="ORF">ACHAW5_003093</name>
</gene>
<dbReference type="Pfam" id="PF03081">
    <property type="entry name" value="Exo70_C"/>
    <property type="match status" value="1"/>
</dbReference>
<dbReference type="EMBL" id="JALLAZ020001850">
    <property type="protein sequence ID" value="KAL3761545.1"/>
    <property type="molecule type" value="Genomic_DNA"/>
</dbReference>
<proteinExistence type="inferred from homology"/>
<dbReference type="PANTHER" id="PTHR12542">
    <property type="entry name" value="EXOCYST COMPLEX PROTEIN EXO70"/>
    <property type="match status" value="1"/>
</dbReference>
<feature type="region of interest" description="Disordered" evidence="5">
    <location>
        <begin position="373"/>
        <end position="397"/>
    </location>
</feature>
<protein>
    <recommendedName>
        <fullName evidence="4">Exocyst subunit Exo70 family protein</fullName>
    </recommendedName>
</protein>
<reference evidence="7 8" key="1">
    <citation type="submission" date="2024-10" db="EMBL/GenBank/DDBJ databases">
        <title>Updated reference genomes for cyclostephanoid diatoms.</title>
        <authorList>
            <person name="Roberts W.R."/>
            <person name="Alverson A.J."/>
        </authorList>
    </citation>
    <scope>NUCLEOTIDE SEQUENCE [LARGE SCALE GENOMIC DNA]</scope>
    <source>
        <strain evidence="7 8">AJA276-08</strain>
    </source>
</reference>
<evidence type="ECO:0000313" key="8">
    <source>
        <dbReference type="Proteomes" id="UP001530315"/>
    </source>
</evidence>
<comment type="caution">
    <text evidence="7">The sequence shown here is derived from an EMBL/GenBank/DDBJ whole genome shotgun (WGS) entry which is preliminary data.</text>
</comment>
<feature type="region of interest" description="Disordered" evidence="5">
    <location>
        <begin position="287"/>
        <end position="319"/>
    </location>
</feature>
<comment type="similarity">
    <text evidence="1 4">Belongs to the EXO70 family.</text>
</comment>
<evidence type="ECO:0000256" key="3">
    <source>
        <dbReference type="ARBA" id="ARBA00022483"/>
    </source>
</evidence>
<evidence type="ECO:0000313" key="7">
    <source>
        <dbReference type="EMBL" id="KAL3761545.1"/>
    </source>
</evidence>
<evidence type="ECO:0000256" key="2">
    <source>
        <dbReference type="ARBA" id="ARBA00022448"/>
    </source>
</evidence>
<evidence type="ECO:0000256" key="5">
    <source>
        <dbReference type="SAM" id="MobiDB-lite"/>
    </source>
</evidence>
<keyword evidence="3 4" id="KW-0268">Exocytosis</keyword>
<comment type="function">
    <text evidence="4">Component of the exocyst complex.</text>
</comment>